<accession>A0AAP6Y304</accession>
<evidence type="ECO:0000256" key="6">
    <source>
        <dbReference type="ARBA" id="ARBA00023136"/>
    </source>
</evidence>
<dbReference type="GO" id="GO:0009279">
    <property type="term" value="C:cell outer membrane"/>
    <property type="evidence" value="ECO:0007669"/>
    <property type="project" value="UniProtKB-SubCell"/>
</dbReference>
<keyword evidence="7 8" id="KW-0998">Cell outer membrane</keyword>
<comment type="similarity">
    <text evidence="8 9">Belongs to the TonB-dependent receptor family.</text>
</comment>
<name>A0AAP6Y304_9GAMM</name>
<evidence type="ECO:0000256" key="2">
    <source>
        <dbReference type="ARBA" id="ARBA00022448"/>
    </source>
</evidence>
<reference evidence="14 15" key="1">
    <citation type="submission" date="2020-04" db="EMBL/GenBank/DDBJ databases">
        <title>Genome sequencing and assembly of Pseudoalteromonas arctica.</title>
        <authorList>
            <person name="Cook G.M."/>
        </authorList>
    </citation>
    <scope>NUCLEOTIDE SEQUENCE [LARGE SCALE GENOMIC DNA]</scope>
    <source>
        <strain evidence="14 15">NEC-BIFX-2020_001</strain>
    </source>
</reference>
<evidence type="ECO:0000313" key="16">
    <source>
        <dbReference type="Proteomes" id="UP001457661"/>
    </source>
</evidence>
<dbReference type="PANTHER" id="PTHR47234:SF2">
    <property type="entry name" value="TONB-DEPENDENT RECEPTOR"/>
    <property type="match status" value="1"/>
</dbReference>
<organism evidence="14 15">
    <name type="scientific">Pseudoalteromonas arctica</name>
    <dbReference type="NCBI Taxonomy" id="394751"/>
    <lineage>
        <taxon>Bacteria</taxon>
        <taxon>Pseudomonadati</taxon>
        <taxon>Pseudomonadota</taxon>
        <taxon>Gammaproteobacteria</taxon>
        <taxon>Alteromonadales</taxon>
        <taxon>Pseudoalteromonadaceae</taxon>
        <taxon>Pseudoalteromonas</taxon>
    </lineage>
</organism>
<dbReference type="PROSITE" id="PS52016">
    <property type="entry name" value="TONB_DEPENDENT_REC_3"/>
    <property type="match status" value="1"/>
</dbReference>
<evidence type="ECO:0000259" key="11">
    <source>
        <dbReference type="Pfam" id="PF00593"/>
    </source>
</evidence>
<evidence type="ECO:0000256" key="7">
    <source>
        <dbReference type="ARBA" id="ARBA00023237"/>
    </source>
</evidence>
<protein>
    <submittedName>
        <fullName evidence="14">TonB-dependent receptor</fullName>
    </submittedName>
</protein>
<evidence type="ECO:0000313" key="14">
    <source>
        <dbReference type="EMBL" id="NMP03212.1"/>
    </source>
</evidence>
<reference evidence="13 16" key="2">
    <citation type="submission" date="2024-03" db="EMBL/GenBank/DDBJ databases">
        <title>Community enrichment and isolation of bacterial strains for fucoidan degradation.</title>
        <authorList>
            <person name="Sichert A."/>
        </authorList>
    </citation>
    <scope>NUCLEOTIDE SEQUENCE [LARGE SCALE GENOMIC DNA]</scope>
    <source>
        <strain evidence="13 16">AS26</strain>
    </source>
</reference>
<dbReference type="Pfam" id="PF07715">
    <property type="entry name" value="Plug"/>
    <property type="match status" value="1"/>
</dbReference>
<dbReference type="SUPFAM" id="SSF56935">
    <property type="entry name" value="Porins"/>
    <property type="match status" value="1"/>
</dbReference>
<dbReference type="InterPro" id="IPR000531">
    <property type="entry name" value="Beta-barrel_TonB"/>
</dbReference>
<evidence type="ECO:0000256" key="3">
    <source>
        <dbReference type="ARBA" id="ARBA00022452"/>
    </source>
</evidence>
<keyword evidence="6 8" id="KW-0472">Membrane</keyword>
<dbReference type="InterPro" id="IPR037066">
    <property type="entry name" value="Plug_dom_sf"/>
</dbReference>
<feature type="chain" id="PRO_5042937472" evidence="10">
    <location>
        <begin position="31"/>
        <end position="962"/>
    </location>
</feature>
<gene>
    <name evidence="14" type="ORF">HHE94_10905</name>
    <name evidence="13" type="ORF">WNY57_17035</name>
</gene>
<evidence type="ECO:0000259" key="12">
    <source>
        <dbReference type="Pfam" id="PF07715"/>
    </source>
</evidence>
<keyword evidence="10" id="KW-0732">Signal</keyword>
<sequence>MLNNQVAKAVRVALAFGAASTAVFSGNTMAAEGADKVERIEVTGSRIKRTDMEGANPVQILTRDDLIASGIGNVGDILQEIPSVAGAGTNASVNNGGSGAVRVSLRGLGSSRTLVLLNGRRMVASGSGANSSVDLSTIPTAIIKRVEILKDGASAIYGSDAIGGVVNVITRDDFEGFEATASYDASTHGGDGETKSYDFTVGLTSDKGSVVASAYYVQQGSQSSGDRDWSKFSLDMDHTGELSKGGSSAPPWGRYNGIDGSVAGEDCSSFTHGAANGPGQSDPSDFSNPTGYDCWDWDKDTYNFAPVNFHLTPAERYGVFVQSNYEFSDHVRFFSEVSLNRRISDTKLAPLPLAPLAFFGVTNANYSADNYYNQQFGPKDRNGDSVEISDWRRRMVETGGRDTQFRVDTVRAVVGFEGDINDDWGYEVSYIFGSSDSTTKRAGGVNFEKVSQAVGPSFQDVDGSIVCGTVDDPIAGCTSLNVFGIPGTDTQVTQEMLDFISFEAHDFGSNEQQIISGSVFGSAFELPAGSLGMAFGLEHREEKGGDFPDALIALGITSGSSRQETSGSYTVDEAYAEFNVPLLYDAPFAKVLELDLAIRYSDYDTFGDTTNHKVGIKWSPMDGLMFRGTSSTAFRAPSTSDLFSGASDNSPEVSDPCATNPTSFCIADGVPAAGFEPIGDQLSSTLGGNPELQPEEADIFTVGVVYSPEFVDGLSFTIDYWDIELENAISSVGEQLILNKCAESGTYCDQITRYTSGILAGNSSDIDNRNINVGGVESSGYDFNVAYTTDTSIGSLSASLDATYYDDYTITQADGSTLQNAGYYRRNSGDGNFPEWKTNFNVSLAQENWSATYALRYIGEVEENFTNIDPDDLADVNSSFRTEAVNIGGTLDSYDVIRTVDSQVIHNVRFSYFLDNYTATVGINNVFDEDPPYAATGFNDNTDPRTYNTTGRHIFLTLNAKF</sequence>
<evidence type="ECO:0000313" key="13">
    <source>
        <dbReference type="EMBL" id="MEM5534145.1"/>
    </source>
</evidence>
<dbReference type="Pfam" id="PF00593">
    <property type="entry name" value="TonB_dep_Rec_b-barrel"/>
    <property type="match status" value="1"/>
</dbReference>
<dbReference type="PANTHER" id="PTHR47234">
    <property type="match status" value="1"/>
</dbReference>
<keyword evidence="16" id="KW-1185">Reference proteome</keyword>
<dbReference type="Proteomes" id="UP000549590">
    <property type="component" value="Unassembled WGS sequence"/>
</dbReference>
<feature type="domain" description="TonB-dependent receptor plug" evidence="12">
    <location>
        <begin position="52"/>
        <end position="165"/>
    </location>
</feature>
<evidence type="ECO:0000256" key="9">
    <source>
        <dbReference type="RuleBase" id="RU003357"/>
    </source>
</evidence>
<evidence type="ECO:0000313" key="15">
    <source>
        <dbReference type="Proteomes" id="UP000549590"/>
    </source>
</evidence>
<dbReference type="EMBL" id="JBBMQX010000015">
    <property type="protein sequence ID" value="MEM5534145.1"/>
    <property type="molecule type" value="Genomic_DNA"/>
</dbReference>
<comment type="caution">
    <text evidence="14">The sequence shown here is derived from an EMBL/GenBank/DDBJ whole genome shotgun (WGS) entry which is preliminary data.</text>
</comment>
<evidence type="ECO:0000256" key="1">
    <source>
        <dbReference type="ARBA" id="ARBA00004571"/>
    </source>
</evidence>
<dbReference type="EMBL" id="JABBYB010000006">
    <property type="protein sequence ID" value="NMP03212.1"/>
    <property type="molecule type" value="Genomic_DNA"/>
</dbReference>
<feature type="signal peptide" evidence="10">
    <location>
        <begin position="1"/>
        <end position="30"/>
    </location>
</feature>
<evidence type="ECO:0000256" key="10">
    <source>
        <dbReference type="SAM" id="SignalP"/>
    </source>
</evidence>
<evidence type="ECO:0000256" key="8">
    <source>
        <dbReference type="PROSITE-ProRule" id="PRU01360"/>
    </source>
</evidence>
<evidence type="ECO:0000256" key="4">
    <source>
        <dbReference type="ARBA" id="ARBA00022692"/>
    </source>
</evidence>
<comment type="subcellular location">
    <subcellularLocation>
        <location evidence="1 8">Cell outer membrane</location>
        <topology evidence="1 8">Multi-pass membrane protein</topology>
    </subcellularLocation>
</comment>
<dbReference type="InterPro" id="IPR036942">
    <property type="entry name" value="Beta-barrel_TonB_sf"/>
</dbReference>
<evidence type="ECO:0000256" key="5">
    <source>
        <dbReference type="ARBA" id="ARBA00023077"/>
    </source>
</evidence>
<keyword evidence="3 8" id="KW-1134">Transmembrane beta strand</keyword>
<keyword evidence="5 9" id="KW-0798">TonB box</keyword>
<dbReference type="AlphaFoldDB" id="A0AAP6Y304"/>
<keyword evidence="4 8" id="KW-0812">Transmembrane</keyword>
<dbReference type="InterPro" id="IPR012910">
    <property type="entry name" value="Plug_dom"/>
</dbReference>
<dbReference type="Proteomes" id="UP001457661">
    <property type="component" value="Unassembled WGS sequence"/>
</dbReference>
<dbReference type="InterPro" id="IPR039426">
    <property type="entry name" value="TonB-dep_rcpt-like"/>
</dbReference>
<dbReference type="Gene3D" id="2.170.130.10">
    <property type="entry name" value="TonB-dependent receptor, plug domain"/>
    <property type="match status" value="1"/>
</dbReference>
<dbReference type="RefSeq" id="WP_007584034.1">
    <property type="nucleotide sequence ID" value="NZ_CANNEU010000012.1"/>
</dbReference>
<keyword evidence="14" id="KW-0675">Receptor</keyword>
<dbReference type="Gene3D" id="2.40.170.20">
    <property type="entry name" value="TonB-dependent receptor, beta-barrel domain"/>
    <property type="match status" value="1"/>
</dbReference>
<feature type="domain" description="TonB-dependent receptor-like beta-barrel" evidence="11">
    <location>
        <begin position="365"/>
        <end position="926"/>
    </location>
</feature>
<proteinExistence type="inferred from homology"/>
<keyword evidence="2 8" id="KW-0813">Transport</keyword>